<comment type="caution">
    <text evidence="1">The sequence shown here is derived from an EMBL/GenBank/DDBJ whole genome shotgun (WGS) entry which is preliminary data.</text>
</comment>
<evidence type="ECO:0000313" key="1">
    <source>
        <dbReference type="EMBL" id="PZQ57426.1"/>
    </source>
</evidence>
<gene>
    <name evidence="1" type="ORF">DI555_00350</name>
</gene>
<name>A0A2W5NVD2_9SPHN</name>
<evidence type="ECO:0000313" key="2">
    <source>
        <dbReference type="Proteomes" id="UP000249082"/>
    </source>
</evidence>
<dbReference type="EMBL" id="QFPX01000001">
    <property type="protein sequence ID" value="PZQ57426.1"/>
    <property type="molecule type" value="Genomic_DNA"/>
</dbReference>
<accession>A0A2W5NVD2</accession>
<proteinExistence type="predicted"/>
<dbReference type="AlphaFoldDB" id="A0A2W5NVD2"/>
<protein>
    <submittedName>
        <fullName evidence="1">Uncharacterized protein</fullName>
    </submittedName>
</protein>
<reference evidence="1 2" key="1">
    <citation type="submission" date="2017-08" db="EMBL/GenBank/DDBJ databases">
        <title>Infants hospitalized years apart are colonized by the same room-sourced microbial strains.</title>
        <authorList>
            <person name="Brooks B."/>
            <person name="Olm M.R."/>
            <person name="Firek B.A."/>
            <person name="Baker R."/>
            <person name="Thomas B.C."/>
            <person name="Morowitz M.J."/>
            <person name="Banfield J.F."/>
        </authorList>
    </citation>
    <scope>NUCLEOTIDE SEQUENCE [LARGE SCALE GENOMIC DNA]</scope>
    <source>
        <strain evidence="1">S2_005_002_R2_33</strain>
    </source>
</reference>
<organism evidence="1 2">
    <name type="scientific">Novosphingobium pentaromativorans</name>
    <dbReference type="NCBI Taxonomy" id="205844"/>
    <lineage>
        <taxon>Bacteria</taxon>
        <taxon>Pseudomonadati</taxon>
        <taxon>Pseudomonadota</taxon>
        <taxon>Alphaproteobacteria</taxon>
        <taxon>Sphingomonadales</taxon>
        <taxon>Sphingomonadaceae</taxon>
        <taxon>Novosphingobium</taxon>
    </lineage>
</organism>
<sequence>MSATLIALALFGCSDDGSACERLSAPVQTYESRAACTARLEDALSTEAAMKAEAPTVYAQCLSNRQLASLGKGTVDLRRVNGIQFAAN</sequence>
<dbReference type="Proteomes" id="UP000249082">
    <property type="component" value="Unassembled WGS sequence"/>
</dbReference>